<evidence type="ECO:0000313" key="2">
    <source>
        <dbReference type="Proteomes" id="UP000216998"/>
    </source>
</evidence>
<name>A0A255YRG0_9PROT</name>
<comment type="caution">
    <text evidence="1">The sequence shown here is derived from an EMBL/GenBank/DDBJ whole genome shotgun (WGS) entry which is preliminary data.</text>
</comment>
<proteinExistence type="predicted"/>
<dbReference type="RefSeq" id="WP_094458519.1">
    <property type="nucleotide sequence ID" value="NZ_NOXU01000032.1"/>
</dbReference>
<dbReference type="OrthoDB" id="7351957at2"/>
<evidence type="ECO:0000313" key="1">
    <source>
        <dbReference type="EMBL" id="OYQ31771.1"/>
    </source>
</evidence>
<sequence length="144" mass="15805">MIPALGGSGLIWRIQAAPRDLARGVSACELSANCLVVPDATWTGLVPDAAYVECPTFFLEDKAGFVALLAFFVINSLRFRLYARAPAGEADGLLMAYPRLDDATMQMLRHFDPRSAQQINQLWQRLEAFLGRIALPGAEPQDLL</sequence>
<accession>A0A255YRG0</accession>
<dbReference type="Proteomes" id="UP000216998">
    <property type="component" value="Unassembled WGS sequence"/>
</dbReference>
<organism evidence="1 2">
    <name type="scientific">Niveispirillum lacus</name>
    <dbReference type="NCBI Taxonomy" id="1981099"/>
    <lineage>
        <taxon>Bacteria</taxon>
        <taxon>Pseudomonadati</taxon>
        <taxon>Pseudomonadota</taxon>
        <taxon>Alphaproteobacteria</taxon>
        <taxon>Rhodospirillales</taxon>
        <taxon>Azospirillaceae</taxon>
        <taxon>Niveispirillum</taxon>
    </lineage>
</organism>
<reference evidence="1 2" key="1">
    <citation type="submission" date="2017-07" db="EMBL/GenBank/DDBJ databases">
        <title>Niveispirillum cyanobacteriorum sp. nov., isolated from cyanobacterial aggregates in a eutrophic lake.</title>
        <authorList>
            <person name="Cai H."/>
        </authorList>
    </citation>
    <scope>NUCLEOTIDE SEQUENCE [LARGE SCALE GENOMIC DNA]</scope>
    <source>
        <strain evidence="2">TH1-14</strain>
    </source>
</reference>
<dbReference type="AlphaFoldDB" id="A0A255YRG0"/>
<keyword evidence="2" id="KW-1185">Reference proteome</keyword>
<protein>
    <submittedName>
        <fullName evidence="1">Uncharacterized protein</fullName>
    </submittedName>
</protein>
<gene>
    <name evidence="1" type="ORF">CHU95_21835</name>
</gene>
<dbReference type="EMBL" id="NOXU01000032">
    <property type="protein sequence ID" value="OYQ31771.1"/>
    <property type="molecule type" value="Genomic_DNA"/>
</dbReference>